<evidence type="ECO:0000313" key="2">
    <source>
        <dbReference type="Proteomes" id="UP000035720"/>
    </source>
</evidence>
<dbReference type="RefSeq" id="WP_048545013.1">
    <property type="nucleotide sequence ID" value="NZ_HF571038.1"/>
</dbReference>
<dbReference type="EMBL" id="CAJC01000124">
    <property type="protein sequence ID" value="CCI52786.1"/>
    <property type="molecule type" value="Genomic_DNA"/>
</dbReference>
<comment type="caution">
    <text evidence="1">The sequence shown here is derived from an EMBL/GenBank/DDBJ whole genome shotgun (WGS) entry which is preliminary data.</text>
</comment>
<name>A0A077M660_9MICO</name>
<dbReference type="SUPFAM" id="SSF140453">
    <property type="entry name" value="EsxAB dimer-like"/>
    <property type="match status" value="1"/>
</dbReference>
<protein>
    <recommendedName>
        <fullName evidence="3">ESAT-6-like protein</fullName>
    </recommendedName>
</protein>
<sequence length="94" mass="10152">MANITLDYESMRSEATALRNSEEQIKSELTALKGRVTNLVSSGFVTERSSGAFDQRVDDFKRASDATISALSDLASQLEQIVQTFADTDTATAG</sequence>
<dbReference type="AlphaFoldDB" id="A0A077M660"/>
<dbReference type="InterPro" id="IPR010310">
    <property type="entry name" value="T7SS_ESAT-6-like"/>
</dbReference>
<dbReference type="OrthoDB" id="3268062at2"/>
<dbReference type="STRING" id="1193518.BN13_210010"/>
<dbReference type="Gene3D" id="1.10.287.1060">
    <property type="entry name" value="ESAT-6-like"/>
    <property type="match status" value="1"/>
</dbReference>
<evidence type="ECO:0008006" key="3">
    <source>
        <dbReference type="Google" id="ProtNLM"/>
    </source>
</evidence>
<dbReference type="Proteomes" id="UP000035720">
    <property type="component" value="Unassembled WGS sequence"/>
</dbReference>
<evidence type="ECO:0000313" key="1">
    <source>
        <dbReference type="EMBL" id="CCI52786.1"/>
    </source>
</evidence>
<gene>
    <name evidence="1" type="ORF">BN13_210010</name>
</gene>
<accession>A0A077M660</accession>
<keyword evidence="2" id="KW-1185">Reference proteome</keyword>
<dbReference type="InterPro" id="IPR036689">
    <property type="entry name" value="ESAT-6-like_sf"/>
</dbReference>
<proteinExistence type="predicted"/>
<reference evidence="1 2" key="1">
    <citation type="journal article" date="2013" name="ISME J.">
        <title>A metabolic model for members of the genus Tetrasphaera involved in enhanced biological phosphorus removal.</title>
        <authorList>
            <person name="Kristiansen R."/>
            <person name="Nguyen H.T.T."/>
            <person name="Saunders A.M."/>
            <person name="Nielsen J.L."/>
            <person name="Wimmer R."/>
            <person name="Le V.Q."/>
            <person name="McIlroy S.J."/>
            <person name="Petrovski S."/>
            <person name="Seviour R.J."/>
            <person name="Calteau A."/>
            <person name="Nielsen K.L."/>
            <person name="Nielsen P.H."/>
        </authorList>
    </citation>
    <scope>NUCLEOTIDE SEQUENCE [LARGE SCALE GENOMIC DNA]</scope>
    <source>
        <strain evidence="1 2">Ben 74</strain>
    </source>
</reference>
<organism evidence="1 2">
    <name type="scientific">Nostocoides jenkinsii Ben 74</name>
    <dbReference type="NCBI Taxonomy" id="1193518"/>
    <lineage>
        <taxon>Bacteria</taxon>
        <taxon>Bacillati</taxon>
        <taxon>Actinomycetota</taxon>
        <taxon>Actinomycetes</taxon>
        <taxon>Micrococcales</taxon>
        <taxon>Intrasporangiaceae</taxon>
        <taxon>Nostocoides</taxon>
    </lineage>
</organism>
<dbReference type="Pfam" id="PF06013">
    <property type="entry name" value="WXG100"/>
    <property type="match status" value="1"/>
</dbReference>